<dbReference type="Pfam" id="PF00550">
    <property type="entry name" value="PP-binding"/>
    <property type="match status" value="1"/>
</dbReference>
<dbReference type="PANTHER" id="PTHR45527">
    <property type="entry name" value="NONRIBOSOMAL PEPTIDE SYNTHETASE"/>
    <property type="match status" value="1"/>
</dbReference>
<dbReference type="InterPro" id="IPR009081">
    <property type="entry name" value="PP-bd_ACP"/>
</dbReference>
<dbReference type="SUPFAM" id="SSF47336">
    <property type="entry name" value="ACP-like"/>
    <property type="match status" value="1"/>
</dbReference>
<dbReference type="GO" id="GO:0044550">
    <property type="term" value="P:secondary metabolite biosynthetic process"/>
    <property type="evidence" value="ECO:0007669"/>
    <property type="project" value="TreeGrafter"/>
</dbReference>
<proteinExistence type="predicted"/>
<evidence type="ECO:0000259" key="4">
    <source>
        <dbReference type="PROSITE" id="PS50075"/>
    </source>
</evidence>
<dbReference type="GO" id="GO:0031177">
    <property type="term" value="F:phosphopantetheine binding"/>
    <property type="evidence" value="ECO:0007669"/>
    <property type="project" value="TreeGrafter"/>
</dbReference>
<evidence type="ECO:0000256" key="2">
    <source>
        <dbReference type="ARBA" id="ARBA00022553"/>
    </source>
</evidence>
<dbReference type="InterPro" id="IPR045851">
    <property type="entry name" value="AMP-bd_C_sf"/>
</dbReference>
<comment type="caution">
    <text evidence="5">The sequence shown here is derived from an EMBL/GenBank/DDBJ whole genome shotgun (WGS) entry which is preliminary data.</text>
</comment>
<sequence length="558" mass="62495">MLDFQVTAAPARRASEIKLDFNKCLYSRLSTIAAIVTHVFLTLTVAHLLDPKDVPRLKSITVGGEQLIRDVITTWAPRVTLRSGYGPTEASVLVTMKDVDVDTTGSKIGESLASVGAVILEADSVRRVPYGAVGELCFWGSQLSRGYFKKPELTATAFIQSDLGGGRRLYRSGNLARYIQGGDIESLGWKDDQVKVNGHRIELGEIEQVIIRTGEVKDCVLVVRKHSSNTHLVANVVFHAAYEGAEVLTLDMFVEEAQRLKANLNDMAHYMFPRFIIPLPTLPRLPSSKADRKQLRSRVQSMSQIELSQFSFDNIRKSRSEEVIAIVSDTQRALQQAWIDIVELPNDQFGLEANFFRLGGDSVSAINLTSWLRRKSLIIGVRDDHYEYIYPSPPGQAELLSQGVRAQAFWCLMTLPFRSGKYDVAFDYPYTGRNADPPNPQSINGTRANFLPTRSDINTQIPVKEFLLRTQDDFWEYTDNSTVSIEDIYRSCGVTREDSGNQTLFLFQSFESAPLSAAKEHSVWTKVDAEKETRVVEQMLSRIGEKQNALISDVLEVA</sequence>
<dbReference type="AlphaFoldDB" id="A0A3E2H5S2"/>
<dbReference type="Gene3D" id="3.30.300.30">
    <property type="match status" value="1"/>
</dbReference>
<dbReference type="InterPro" id="IPR042099">
    <property type="entry name" value="ANL_N_sf"/>
</dbReference>
<evidence type="ECO:0000256" key="3">
    <source>
        <dbReference type="ARBA" id="ARBA00022598"/>
    </source>
</evidence>
<evidence type="ECO:0000313" key="6">
    <source>
        <dbReference type="Proteomes" id="UP000258309"/>
    </source>
</evidence>
<dbReference type="InterPro" id="IPR036736">
    <property type="entry name" value="ACP-like_sf"/>
</dbReference>
<dbReference type="PROSITE" id="PS50075">
    <property type="entry name" value="CARRIER"/>
    <property type="match status" value="1"/>
</dbReference>
<dbReference type="Gene3D" id="1.10.1200.10">
    <property type="entry name" value="ACP-like"/>
    <property type="match status" value="1"/>
</dbReference>
<dbReference type="OrthoDB" id="416786at2759"/>
<dbReference type="InterPro" id="IPR000873">
    <property type="entry name" value="AMP-dep_synth/lig_dom"/>
</dbReference>
<dbReference type="SUPFAM" id="SSF52777">
    <property type="entry name" value="CoA-dependent acyltransferases"/>
    <property type="match status" value="1"/>
</dbReference>
<dbReference type="STRING" id="5539.A0A3E2H5S2"/>
<dbReference type="Gene3D" id="3.40.50.12780">
    <property type="entry name" value="N-terminal domain of ligase-like"/>
    <property type="match status" value="1"/>
</dbReference>
<dbReference type="EMBL" id="NCSJ02000152">
    <property type="protein sequence ID" value="RFU28755.1"/>
    <property type="molecule type" value="Genomic_DNA"/>
</dbReference>
<name>A0A3E2H5S2_SCYLI</name>
<reference evidence="5 6" key="1">
    <citation type="submission" date="2018-05" db="EMBL/GenBank/DDBJ databases">
        <title>Draft genome sequence of Scytalidium lignicola DSM 105466, a ubiquitous saprotrophic fungus.</title>
        <authorList>
            <person name="Buettner E."/>
            <person name="Gebauer A.M."/>
            <person name="Hofrichter M."/>
            <person name="Liers C."/>
            <person name="Kellner H."/>
        </authorList>
    </citation>
    <scope>NUCLEOTIDE SEQUENCE [LARGE SCALE GENOMIC DNA]</scope>
    <source>
        <strain evidence="5 6">DSM 105466</strain>
    </source>
</reference>
<feature type="domain" description="Carrier" evidence="4">
    <location>
        <begin position="325"/>
        <end position="404"/>
    </location>
</feature>
<accession>A0A3E2H5S2</accession>
<dbReference type="Proteomes" id="UP000258309">
    <property type="component" value="Unassembled WGS sequence"/>
</dbReference>
<dbReference type="PANTHER" id="PTHR45527:SF1">
    <property type="entry name" value="FATTY ACID SYNTHASE"/>
    <property type="match status" value="1"/>
</dbReference>
<dbReference type="InterPro" id="IPR006162">
    <property type="entry name" value="Ppantetheine_attach_site"/>
</dbReference>
<keyword evidence="2" id="KW-0597">Phosphoprotein</keyword>
<organism evidence="5 6">
    <name type="scientific">Scytalidium lignicola</name>
    <name type="common">Hyphomycete</name>
    <dbReference type="NCBI Taxonomy" id="5539"/>
    <lineage>
        <taxon>Eukaryota</taxon>
        <taxon>Fungi</taxon>
        <taxon>Dikarya</taxon>
        <taxon>Ascomycota</taxon>
        <taxon>Pezizomycotina</taxon>
        <taxon>Leotiomycetes</taxon>
        <taxon>Leotiomycetes incertae sedis</taxon>
        <taxon>Scytalidium</taxon>
    </lineage>
</organism>
<dbReference type="Gene3D" id="3.30.559.30">
    <property type="entry name" value="Nonribosomal peptide synthetase, condensation domain"/>
    <property type="match status" value="1"/>
</dbReference>
<evidence type="ECO:0000256" key="1">
    <source>
        <dbReference type="ARBA" id="ARBA00022450"/>
    </source>
</evidence>
<dbReference type="GO" id="GO:0016874">
    <property type="term" value="F:ligase activity"/>
    <property type="evidence" value="ECO:0007669"/>
    <property type="project" value="UniProtKB-KW"/>
</dbReference>
<dbReference type="Pfam" id="PF00501">
    <property type="entry name" value="AMP-binding"/>
    <property type="match status" value="1"/>
</dbReference>
<protein>
    <recommendedName>
        <fullName evidence="4">Carrier domain-containing protein</fullName>
    </recommendedName>
</protein>
<keyword evidence="6" id="KW-1185">Reference proteome</keyword>
<dbReference type="PROSITE" id="PS00012">
    <property type="entry name" value="PHOSPHOPANTETHEINE"/>
    <property type="match status" value="1"/>
</dbReference>
<gene>
    <name evidence="5" type="ORF">B7463_g7584</name>
</gene>
<feature type="non-terminal residue" evidence="5">
    <location>
        <position position="558"/>
    </location>
</feature>
<dbReference type="GO" id="GO:0043041">
    <property type="term" value="P:amino acid activation for nonribosomal peptide biosynthetic process"/>
    <property type="evidence" value="ECO:0007669"/>
    <property type="project" value="TreeGrafter"/>
</dbReference>
<evidence type="ECO:0000313" key="5">
    <source>
        <dbReference type="EMBL" id="RFU28755.1"/>
    </source>
</evidence>
<dbReference type="GO" id="GO:0005737">
    <property type="term" value="C:cytoplasm"/>
    <property type="evidence" value="ECO:0007669"/>
    <property type="project" value="TreeGrafter"/>
</dbReference>
<keyword evidence="1" id="KW-0596">Phosphopantetheine</keyword>
<keyword evidence="3" id="KW-0436">Ligase</keyword>
<dbReference type="SUPFAM" id="SSF56801">
    <property type="entry name" value="Acetyl-CoA synthetase-like"/>
    <property type="match status" value="1"/>
</dbReference>
<feature type="non-terminal residue" evidence="5">
    <location>
        <position position="1"/>
    </location>
</feature>